<gene>
    <name evidence="1" type="ORF">EBB54_20420</name>
</gene>
<organism evidence="1 2">
    <name type="scientific">Schaedlerella arabinosiphila</name>
    <dbReference type="NCBI Taxonomy" id="2044587"/>
    <lineage>
        <taxon>Bacteria</taxon>
        <taxon>Bacillati</taxon>
        <taxon>Bacillota</taxon>
        <taxon>Clostridia</taxon>
        <taxon>Lachnospirales</taxon>
        <taxon>Lachnospiraceae</taxon>
        <taxon>Schaedlerella</taxon>
    </lineage>
</organism>
<protein>
    <submittedName>
        <fullName evidence="1">Uncharacterized protein</fullName>
    </submittedName>
</protein>
<name>A0A3R8KZY9_9FIRM</name>
<evidence type="ECO:0000313" key="2">
    <source>
        <dbReference type="Proteomes" id="UP000274920"/>
    </source>
</evidence>
<evidence type="ECO:0000313" key="1">
    <source>
        <dbReference type="EMBL" id="RRK33448.1"/>
    </source>
</evidence>
<dbReference type="EMBL" id="RHJS01000002">
    <property type="protein sequence ID" value="RRK33448.1"/>
    <property type="molecule type" value="Genomic_DNA"/>
</dbReference>
<keyword evidence="2" id="KW-1185">Reference proteome</keyword>
<comment type="caution">
    <text evidence="1">The sequence shown here is derived from an EMBL/GenBank/DDBJ whole genome shotgun (WGS) entry which is preliminary data.</text>
</comment>
<dbReference type="AlphaFoldDB" id="A0A3R8KZY9"/>
<accession>A0A3R8KZY9</accession>
<reference evidence="1" key="1">
    <citation type="submission" date="2018-10" db="EMBL/GenBank/DDBJ databases">
        <title>Schaedlerella arabinophila gen. nov. sp. nov., isolated from the mouse intestinal tract and comparative analysis with the genome of the closely related altered Schaedler flora strain ASF502.</title>
        <authorList>
            <person name="Miyake S."/>
            <person name="Soh M."/>
            <person name="Seedorf H."/>
        </authorList>
    </citation>
    <scope>NUCLEOTIDE SEQUENCE [LARGE SCALE GENOMIC DNA]</scope>
    <source>
        <strain evidence="1">DSM 106076</strain>
    </source>
</reference>
<dbReference type="RefSeq" id="WP_125128704.1">
    <property type="nucleotide sequence ID" value="NZ_RHJS01000002.1"/>
</dbReference>
<sequence length="274" mass="31956">MEDIFTGDIFEKIEPPHGVSFKIVGTALPTNQDIYFVAKWHEIFERYTTARLFVRKALEDNWEYWFNRVDDEKVQHAIENKFKAELYETALLSYNILVDLTWAWTYVSAEYLLYTFDEEGNVTNAKDVCGMHPIEEAYELLRKTENGVSTPHAEGNPFHYLKVMRPEFSDAVDTIVEFWKVFSNSPIRNLYNFVKHKGKPLYEEVEKPRGGKVMSILIGNEEYPSDIRDVQKMISVEEGLKELIDFDNNLLFPYVEKLLSQLKVAVDPSPMAFL</sequence>
<proteinExistence type="predicted"/>
<dbReference type="Proteomes" id="UP000274920">
    <property type="component" value="Unassembled WGS sequence"/>
</dbReference>